<evidence type="ECO:0000259" key="8">
    <source>
        <dbReference type="Pfam" id="PF04003"/>
    </source>
</evidence>
<name>A0ABM0M0Y3_SACKO</name>
<dbReference type="PRINTS" id="PR00320">
    <property type="entry name" value="GPROTEINBRPT"/>
</dbReference>
<feature type="repeat" description="WD" evidence="6">
    <location>
        <begin position="187"/>
        <end position="228"/>
    </location>
</feature>
<evidence type="ECO:0000313" key="9">
    <source>
        <dbReference type="Proteomes" id="UP000694865"/>
    </source>
</evidence>
<proteinExistence type="inferred from homology"/>
<comment type="subcellular location">
    <subcellularLocation>
        <location evidence="1">Nucleus</location>
        <location evidence="1">Nucleolus</location>
    </subcellularLocation>
</comment>
<sequence length="941" mass="106129">MGLTKQYLRYVGSACFGVIGSPKSNLVYLEAEEEKGKFAAVPAVEHVFIWDIRKSEKVMVLQGDNYEVTCIAKSPNKTSIAVGYQDGTIKLFDLMTGDSTVTFNGHKSAVSALNFDTHGTRLVSGSKDTDVIVWDVVNESGLYRLKGHKGMVTQCQFMANRNFLISSSKDTYIKFWDLDTQHCFKTMVGHRTEVWGFCLTPDEKRMITGCMDSELRVWDITYQDQVEEDGDEPGPQPAKKMKTEESTSIFGEDEEEEETNLLSCSRVGSLMRQSRERVVSMAMDSTGRVLTCHGTDSQLEVFVLCNEEELAKRLKKKQKKSRKKQKAKGEAEDTENDVKLSLEDEIRKLAVVRATHKVRSCDFILEKGESIKILLLLANNTLEVFSLSIGEKKPEPSNKSSLGMPGHRSDVRTVCFSSDDTALLSASGEAVKIWNRSTQQCIRTMKSGYVLCSMFVPGDRHCIVGTKAGKVCLYDIASGDLLETVDAHDGAVWSLSLSPDKRGFVTGSADHTVKFWEFELIKDEKVTESSKRLSVSHVRTLQMDDDVLCVKYTPDQRLLAVALLDNTVKVFFTDTLKFFLSLYGHKLPVLTLDISYDSQLLITGSADRNIKLWGLDFGDCHKSIFAHDDSIMCLQFVPKTHLFFSGGKDRKIKQWDGDKYELIQTLEGHHGEVWCIAVSPSGEHVVSGSHDKSIRLWEKTQEILVLEEEKEIAREKAYEESVAKGDEPVVPGEVSGGEVEMAGKKTIETVKSAERIMESIVLYNDETLKMQEYEAQCKAMKKELPRPATHPILIAYGNISPSKYVLDVLKKVKSSELEKSLLVLPFDVVIDLLKLLDHFIKSGWEVELSCRCLFFLLRVHHGQITSDQLLLPVIDSLRQHTVSKVNELRDTIGYNMAGLKYIQRDIESKQEVQFFADATDRFQEKKRKQKKKERALLTMRT</sequence>
<dbReference type="PROSITE" id="PS50294">
    <property type="entry name" value="WD_REPEATS_REGION"/>
    <property type="match status" value="7"/>
</dbReference>
<feature type="compositionally biased region" description="Basic and acidic residues" evidence="7">
    <location>
        <begin position="327"/>
        <end position="336"/>
    </location>
</feature>
<feature type="repeat" description="WD" evidence="6">
    <location>
        <begin position="624"/>
        <end position="665"/>
    </location>
</feature>
<feature type="repeat" description="WD" evidence="6">
    <location>
        <begin position="145"/>
        <end position="186"/>
    </location>
</feature>
<evidence type="ECO:0000256" key="2">
    <source>
        <dbReference type="ARBA" id="ARBA00022574"/>
    </source>
</evidence>
<dbReference type="Pfam" id="PF04003">
    <property type="entry name" value="Utp12"/>
    <property type="match status" value="1"/>
</dbReference>
<dbReference type="Gene3D" id="2.130.10.10">
    <property type="entry name" value="YVTN repeat-like/Quinoprotein amine dehydrogenase"/>
    <property type="match status" value="4"/>
</dbReference>
<gene>
    <name evidence="10" type="primary">WDR3</name>
</gene>
<dbReference type="RefSeq" id="XP_006813674.1">
    <property type="nucleotide sequence ID" value="XM_006813611.1"/>
</dbReference>
<organism evidence="9 10">
    <name type="scientific">Saccoglossus kowalevskii</name>
    <name type="common">Acorn worm</name>
    <dbReference type="NCBI Taxonomy" id="10224"/>
    <lineage>
        <taxon>Eukaryota</taxon>
        <taxon>Metazoa</taxon>
        <taxon>Hemichordata</taxon>
        <taxon>Enteropneusta</taxon>
        <taxon>Harrimaniidae</taxon>
        <taxon>Saccoglossus</taxon>
    </lineage>
</organism>
<feature type="repeat" description="WD" evidence="6">
    <location>
        <begin position="485"/>
        <end position="519"/>
    </location>
</feature>
<evidence type="ECO:0000256" key="7">
    <source>
        <dbReference type="SAM" id="MobiDB-lite"/>
    </source>
</evidence>
<feature type="repeat" description="WD" evidence="6">
    <location>
        <begin position="582"/>
        <end position="623"/>
    </location>
</feature>
<dbReference type="InterPro" id="IPR007148">
    <property type="entry name" value="SSU_processome_Utp12"/>
</dbReference>
<feature type="region of interest" description="Disordered" evidence="7">
    <location>
        <begin position="226"/>
        <end position="254"/>
    </location>
</feature>
<keyword evidence="9" id="KW-1185">Reference proteome</keyword>
<dbReference type="Pfam" id="PF25172">
    <property type="entry name" value="Beta-prop_WDR3_2nd"/>
    <property type="match status" value="1"/>
</dbReference>
<dbReference type="CDD" id="cd00200">
    <property type="entry name" value="WD40"/>
    <property type="match status" value="2"/>
</dbReference>
<reference evidence="10" key="1">
    <citation type="submission" date="2025-08" db="UniProtKB">
        <authorList>
            <consortium name="RefSeq"/>
        </authorList>
    </citation>
    <scope>IDENTIFICATION</scope>
    <source>
        <tissue evidence="10">Testes</tissue>
    </source>
</reference>
<protein>
    <submittedName>
        <fullName evidence="10">WD repeat-containing protein 3</fullName>
    </submittedName>
</protein>
<dbReference type="GeneID" id="100373802"/>
<keyword evidence="3" id="KW-0677">Repeat</keyword>
<evidence type="ECO:0000256" key="1">
    <source>
        <dbReference type="ARBA" id="ARBA00004604"/>
    </source>
</evidence>
<dbReference type="InterPro" id="IPR020472">
    <property type="entry name" value="WD40_PAC1"/>
</dbReference>
<feature type="region of interest" description="Disordered" evidence="7">
    <location>
        <begin position="315"/>
        <end position="336"/>
    </location>
</feature>
<keyword evidence="2 6" id="KW-0853">WD repeat</keyword>
<dbReference type="PANTHER" id="PTHR19853">
    <property type="entry name" value="WD REPEAT CONTAINING PROTEIN 3 WDR3"/>
    <property type="match status" value="1"/>
</dbReference>
<dbReference type="Pfam" id="PF25173">
    <property type="entry name" value="Beta-prop_WDR3_1st"/>
    <property type="match status" value="1"/>
</dbReference>
<evidence type="ECO:0000256" key="4">
    <source>
        <dbReference type="ARBA" id="ARBA00023242"/>
    </source>
</evidence>
<feature type="compositionally biased region" description="Basic residues" evidence="7">
    <location>
        <begin position="315"/>
        <end position="326"/>
    </location>
</feature>
<dbReference type="InterPro" id="IPR011047">
    <property type="entry name" value="Quinoprotein_ADH-like_sf"/>
</dbReference>
<dbReference type="PROSITE" id="PS00678">
    <property type="entry name" value="WD_REPEATS_1"/>
    <property type="match status" value="3"/>
</dbReference>
<evidence type="ECO:0000256" key="5">
    <source>
        <dbReference type="ARBA" id="ARBA00038229"/>
    </source>
</evidence>
<evidence type="ECO:0000256" key="3">
    <source>
        <dbReference type="ARBA" id="ARBA00022737"/>
    </source>
</evidence>
<feature type="domain" description="Small-subunit processome Utp12" evidence="8">
    <location>
        <begin position="802"/>
        <end position="904"/>
    </location>
</feature>
<dbReference type="SMART" id="SM00320">
    <property type="entry name" value="WD40"/>
    <property type="match status" value="11"/>
</dbReference>
<keyword evidence="4" id="KW-0539">Nucleus</keyword>
<feature type="repeat" description="WD" evidence="6">
    <location>
        <begin position="666"/>
        <end position="698"/>
    </location>
</feature>
<feature type="repeat" description="WD" evidence="6">
    <location>
        <begin position="103"/>
        <end position="144"/>
    </location>
</feature>
<dbReference type="InterPro" id="IPR001680">
    <property type="entry name" value="WD40_rpt"/>
</dbReference>
<dbReference type="Proteomes" id="UP000694865">
    <property type="component" value="Unplaced"/>
</dbReference>
<dbReference type="InterPro" id="IPR051570">
    <property type="entry name" value="TBC1_cilium_biogenesis"/>
</dbReference>
<feature type="repeat" description="WD" evidence="6">
    <location>
        <begin position="61"/>
        <end position="102"/>
    </location>
</feature>
<accession>A0ABM0M0Y3</accession>
<dbReference type="PROSITE" id="PS50082">
    <property type="entry name" value="WD_REPEATS_2"/>
    <property type="match status" value="9"/>
</dbReference>
<dbReference type="SUPFAM" id="SSF50998">
    <property type="entry name" value="Quinoprotein alcohol dehydrogenase-like"/>
    <property type="match status" value="1"/>
</dbReference>
<dbReference type="InterPro" id="IPR036322">
    <property type="entry name" value="WD40_repeat_dom_sf"/>
</dbReference>
<comment type="similarity">
    <text evidence="5">Belongs to the WD repeat WDR3/UTP12 family.</text>
</comment>
<evidence type="ECO:0000256" key="6">
    <source>
        <dbReference type="PROSITE-ProRule" id="PRU00221"/>
    </source>
</evidence>
<feature type="repeat" description="WD" evidence="6">
    <location>
        <begin position="404"/>
        <end position="444"/>
    </location>
</feature>
<dbReference type="PANTHER" id="PTHR19853:SF0">
    <property type="entry name" value="WD REPEAT-CONTAINING PROTEIN 3"/>
    <property type="match status" value="1"/>
</dbReference>
<dbReference type="SUPFAM" id="SSF50978">
    <property type="entry name" value="WD40 repeat-like"/>
    <property type="match status" value="1"/>
</dbReference>
<evidence type="ECO:0000313" key="10">
    <source>
        <dbReference type="RefSeq" id="XP_006813674.1"/>
    </source>
</evidence>
<dbReference type="InterPro" id="IPR019775">
    <property type="entry name" value="WD40_repeat_CS"/>
</dbReference>
<dbReference type="InterPro" id="IPR015943">
    <property type="entry name" value="WD40/YVTN_repeat-like_dom_sf"/>
</dbReference>